<evidence type="ECO:0000259" key="6">
    <source>
        <dbReference type="PROSITE" id="PS50043"/>
    </source>
</evidence>
<dbReference type="CDD" id="cd06170">
    <property type="entry name" value="LuxR_C_like"/>
    <property type="match status" value="1"/>
</dbReference>
<evidence type="ECO:0000256" key="1">
    <source>
        <dbReference type="ARBA" id="ARBA00022553"/>
    </source>
</evidence>
<dbReference type="GO" id="GO:0003677">
    <property type="term" value="F:DNA binding"/>
    <property type="evidence" value="ECO:0007669"/>
    <property type="project" value="UniProtKB-KW"/>
</dbReference>
<dbReference type="SMART" id="SM00421">
    <property type="entry name" value="HTH_LUXR"/>
    <property type="match status" value="1"/>
</dbReference>
<evidence type="ECO:0000256" key="5">
    <source>
        <dbReference type="PROSITE-ProRule" id="PRU00169"/>
    </source>
</evidence>
<accession>A0A1S1RGH7</accession>
<dbReference type="RefSeq" id="WP_071059797.1">
    <property type="nucleotide sequence ID" value="NZ_MAXA01000014.1"/>
</dbReference>
<proteinExistence type="predicted"/>
<comment type="caution">
    <text evidence="8">The sequence shown here is derived from an EMBL/GenBank/DDBJ whole genome shotgun (WGS) entry which is preliminary data.</text>
</comment>
<dbReference type="Pfam" id="PF00196">
    <property type="entry name" value="GerE"/>
    <property type="match status" value="1"/>
</dbReference>
<dbReference type="InterPro" id="IPR011006">
    <property type="entry name" value="CheY-like_superfamily"/>
</dbReference>
<dbReference type="InterPro" id="IPR000792">
    <property type="entry name" value="Tscrpt_reg_LuxR_C"/>
</dbReference>
<dbReference type="InterPro" id="IPR039420">
    <property type="entry name" value="WalR-like"/>
</dbReference>
<dbReference type="OrthoDB" id="9808843at2"/>
<dbReference type="PROSITE" id="PS50043">
    <property type="entry name" value="HTH_LUXR_2"/>
    <property type="match status" value="1"/>
</dbReference>
<dbReference type="GO" id="GO:0000160">
    <property type="term" value="P:phosphorelay signal transduction system"/>
    <property type="evidence" value="ECO:0007669"/>
    <property type="project" value="InterPro"/>
</dbReference>
<gene>
    <name evidence="8" type="ORF">BBK14_10170</name>
</gene>
<feature type="domain" description="HTH luxR-type" evidence="6">
    <location>
        <begin position="111"/>
        <end position="176"/>
    </location>
</feature>
<feature type="domain" description="Response regulatory" evidence="7">
    <location>
        <begin position="1"/>
        <end position="78"/>
    </location>
</feature>
<dbReference type="InterPro" id="IPR058245">
    <property type="entry name" value="NreC/VraR/RcsB-like_REC"/>
</dbReference>
<sequence length="196" mass="21417">MISVLIVDDQPLQRLGFRMLLESNPDTEVAGGGRSRILMLTTFDLDEYVHAALRAGASGFLLKDAYPEELLAGIRAVAVGDAVIAPALTRRLLDAFAQHLGDALPDGERAADPRLDTLTEREREILVAIGHGWTNGEIAERLVLSESTVKTHVGRVLAKIGARDRVQAVICAYDLGLTRPQARAETARDRRTDNRQ</sequence>
<dbReference type="PROSITE" id="PS00622">
    <property type="entry name" value="HTH_LUXR_1"/>
    <property type="match status" value="1"/>
</dbReference>
<name>A0A1S1RGH7_9ACTN</name>
<dbReference type="Gene3D" id="3.40.50.2300">
    <property type="match status" value="1"/>
</dbReference>
<evidence type="ECO:0000256" key="3">
    <source>
        <dbReference type="ARBA" id="ARBA00023125"/>
    </source>
</evidence>
<keyword evidence="9" id="KW-1185">Reference proteome</keyword>
<dbReference type="PROSITE" id="PS50110">
    <property type="entry name" value="RESPONSE_REGULATORY"/>
    <property type="match status" value="1"/>
</dbReference>
<dbReference type="Proteomes" id="UP000179769">
    <property type="component" value="Unassembled WGS sequence"/>
</dbReference>
<dbReference type="SUPFAM" id="SSF46894">
    <property type="entry name" value="C-terminal effector domain of the bipartite response regulators"/>
    <property type="match status" value="1"/>
</dbReference>
<evidence type="ECO:0000256" key="2">
    <source>
        <dbReference type="ARBA" id="ARBA00023015"/>
    </source>
</evidence>
<dbReference type="EMBL" id="MAXA01000014">
    <property type="protein sequence ID" value="OHV45107.1"/>
    <property type="molecule type" value="Genomic_DNA"/>
</dbReference>
<dbReference type="PANTHER" id="PTHR43214:SF24">
    <property type="entry name" value="TRANSCRIPTIONAL REGULATORY PROTEIN NARL-RELATED"/>
    <property type="match status" value="1"/>
</dbReference>
<dbReference type="InterPro" id="IPR001789">
    <property type="entry name" value="Sig_transdc_resp-reg_receiver"/>
</dbReference>
<keyword evidence="4" id="KW-0804">Transcription</keyword>
<organism evidence="8 9">
    <name type="scientific">Parafrankia soli</name>
    <dbReference type="NCBI Taxonomy" id="2599596"/>
    <lineage>
        <taxon>Bacteria</taxon>
        <taxon>Bacillati</taxon>
        <taxon>Actinomycetota</taxon>
        <taxon>Actinomycetes</taxon>
        <taxon>Frankiales</taxon>
        <taxon>Frankiaceae</taxon>
        <taxon>Parafrankia</taxon>
    </lineage>
</organism>
<keyword evidence="2" id="KW-0805">Transcription regulation</keyword>
<dbReference type="InterPro" id="IPR016032">
    <property type="entry name" value="Sig_transdc_resp-reg_C-effctor"/>
</dbReference>
<dbReference type="SUPFAM" id="SSF52172">
    <property type="entry name" value="CheY-like"/>
    <property type="match status" value="1"/>
</dbReference>
<dbReference type="AlphaFoldDB" id="A0A1S1RGH7"/>
<comment type="caution">
    <text evidence="5">Lacks conserved residue(s) required for the propagation of feature annotation.</text>
</comment>
<dbReference type="GO" id="GO:0006355">
    <property type="term" value="P:regulation of DNA-templated transcription"/>
    <property type="evidence" value="ECO:0007669"/>
    <property type="project" value="InterPro"/>
</dbReference>
<dbReference type="PANTHER" id="PTHR43214">
    <property type="entry name" value="TWO-COMPONENT RESPONSE REGULATOR"/>
    <property type="match status" value="1"/>
</dbReference>
<evidence type="ECO:0000256" key="4">
    <source>
        <dbReference type="ARBA" id="ARBA00023163"/>
    </source>
</evidence>
<dbReference type="PRINTS" id="PR00038">
    <property type="entry name" value="HTHLUXR"/>
</dbReference>
<keyword evidence="3 8" id="KW-0238">DNA-binding</keyword>
<keyword evidence="1" id="KW-0597">Phosphoprotein</keyword>
<protein>
    <submittedName>
        <fullName evidence="8">DNA-binding response regulator</fullName>
    </submittedName>
</protein>
<evidence type="ECO:0000313" key="9">
    <source>
        <dbReference type="Proteomes" id="UP000179769"/>
    </source>
</evidence>
<dbReference type="CDD" id="cd17535">
    <property type="entry name" value="REC_NarL-like"/>
    <property type="match status" value="1"/>
</dbReference>
<evidence type="ECO:0000259" key="7">
    <source>
        <dbReference type="PROSITE" id="PS50110"/>
    </source>
</evidence>
<reference evidence="9" key="1">
    <citation type="submission" date="2016-07" db="EMBL/GenBank/DDBJ databases">
        <title>Frankia sp. NRRL B-16219 Genome sequencing.</title>
        <authorList>
            <person name="Ghodhbane-Gtari F."/>
            <person name="Swanson E."/>
            <person name="Gueddou A."/>
            <person name="Louati M."/>
            <person name="Nouioui I."/>
            <person name="Hezbri K."/>
            <person name="Abebe-Akele F."/>
            <person name="Simpson S."/>
            <person name="Morris K."/>
            <person name="Thomas K."/>
            <person name="Gtari M."/>
            <person name="Tisa L.S."/>
        </authorList>
    </citation>
    <scope>NUCLEOTIDE SEQUENCE [LARGE SCALE GENOMIC DNA]</scope>
    <source>
        <strain evidence="9">NRRL B-16219</strain>
    </source>
</reference>
<evidence type="ECO:0000313" key="8">
    <source>
        <dbReference type="EMBL" id="OHV45107.1"/>
    </source>
</evidence>